<dbReference type="AlphaFoldDB" id="F4W5J1"/>
<feature type="region of interest" description="Disordered" evidence="1">
    <location>
        <begin position="206"/>
        <end position="225"/>
    </location>
</feature>
<accession>F4W5J1</accession>
<name>F4W5J1_ACREC</name>
<proteinExistence type="predicted"/>
<dbReference type="InParanoid" id="F4W5J1"/>
<dbReference type="EMBL" id="GL887655">
    <property type="protein sequence ID" value="EGI70488.1"/>
    <property type="molecule type" value="Genomic_DNA"/>
</dbReference>
<gene>
    <name evidence="2" type="ORF">G5I_00688</name>
</gene>
<evidence type="ECO:0000313" key="3">
    <source>
        <dbReference type="Proteomes" id="UP000007755"/>
    </source>
</evidence>
<dbReference type="Proteomes" id="UP000007755">
    <property type="component" value="Unassembled WGS sequence"/>
</dbReference>
<keyword evidence="3" id="KW-1185">Reference proteome</keyword>
<sequence length="311" mass="34455">MFPIDSPDTIIAEGQSHHEGQSRPPSVRPARHLRALHRHIFVLSVVTPRGHSSFATPKCIRWIKKEREKGENGDGKRDWVTGRLTEDSIVIATASSHGHDDSQCRCPLPRLRRSLIPHGNPCPVTKAKKVGDLYVRNLGPEKGRDVNHLLGLHTSRSLSSPRSITRTPSDSAIISVISRINSFALSEERLPVPLMGHRLIAWNARIRPQPKKPRERQKKTDESSVTEDRGFFCEFYASRSSSGNPPDIYLQLIEGTTVLNAIPLHPGIVRARVCTSKRTHISNSVGVARSPVIASFLGACKPVHDPPEHCG</sequence>
<feature type="compositionally biased region" description="Basic residues" evidence="1">
    <location>
        <begin position="208"/>
        <end position="217"/>
    </location>
</feature>
<protein>
    <submittedName>
        <fullName evidence="2">Uncharacterized protein</fullName>
    </submittedName>
</protein>
<reference evidence="2" key="1">
    <citation type="submission" date="2011-02" db="EMBL/GenBank/DDBJ databases">
        <title>The genome of the leaf-cutting ant Acromyrmex echinatior suggests key adaptations to social evolution and fungus farming.</title>
        <authorList>
            <person name="Nygaard S."/>
            <person name="Zhang G."/>
        </authorList>
    </citation>
    <scope>NUCLEOTIDE SEQUENCE</scope>
</reference>
<organism evidence="3">
    <name type="scientific">Acromyrmex echinatior</name>
    <name type="common">Panamanian leafcutter ant</name>
    <name type="synonym">Acromyrmex octospinosus echinatior</name>
    <dbReference type="NCBI Taxonomy" id="103372"/>
    <lineage>
        <taxon>Eukaryota</taxon>
        <taxon>Metazoa</taxon>
        <taxon>Ecdysozoa</taxon>
        <taxon>Arthropoda</taxon>
        <taxon>Hexapoda</taxon>
        <taxon>Insecta</taxon>
        <taxon>Pterygota</taxon>
        <taxon>Neoptera</taxon>
        <taxon>Endopterygota</taxon>
        <taxon>Hymenoptera</taxon>
        <taxon>Apocrita</taxon>
        <taxon>Aculeata</taxon>
        <taxon>Formicoidea</taxon>
        <taxon>Formicidae</taxon>
        <taxon>Myrmicinae</taxon>
        <taxon>Acromyrmex</taxon>
    </lineage>
</organism>
<evidence type="ECO:0000256" key="1">
    <source>
        <dbReference type="SAM" id="MobiDB-lite"/>
    </source>
</evidence>
<evidence type="ECO:0000313" key="2">
    <source>
        <dbReference type="EMBL" id="EGI70488.1"/>
    </source>
</evidence>